<sequence>MDPVAIAFYALVCSGLSAASPAMPRLAVRLAVGAGVGMAASLALPVVRGLIGG</sequence>
<dbReference type="EMBL" id="JBHRTB010000010">
    <property type="protein sequence ID" value="MFC3141994.1"/>
    <property type="molecule type" value="Genomic_DNA"/>
</dbReference>
<evidence type="ECO:0000313" key="3">
    <source>
        <dbReference type="Proteomes" id="UP001595632"/>
    </source>
</evidence>
<organism evidence="2 3">
    <name type="scientific">Psychromarinibacter halotolerans</name>
    <dbReference type="NCBI Taxonomy" id="1775175"/>
    <lineage>
        <taxon>Bacteria</taxon>
        <taxon>Pseudomonadati</taxon>
        <taxon>Pseudomonadota</taxon>
        <taxon>Alphaproteobacteria</taxon>
        <taxon>Rhodobacterales</taxon>
        <taxon>Paracoccaceae</taxon>
        <taxon>Psychromarinibacter</taxon>
    </lineage>
</organism>
<keyword evidence="1" id="KW-0812">Transmembrane</keyword>
<name>A0ABV7GK99_9RHOB</name>
<comment type="caution">
    <text evidence="2">The sequence shown here is derived from an EMBL/GenBank/DDBJ whole genome shotgun (WGS) entry which is preliminary data.</text>
</comment>
<dbReference type="RefSeq" id="WP_275631761.1">
    <property type="nucleotide sequence ID" value="NZ_JARGYD010000002.1"/>
</dbReference>
<proteinExistence type="predicted"/>
<evidence type="ECO:0000256" key="1">
    <source>
        <dbReference type="SAM" id="Phobius"/>
    </source>
</evidence>
<protein>
    <submittedName>
        <fullName evidence="2">Uncharacterized protein</fullName>
    </submittedName>
</protein>
<accession>A0ABV7GK99</accession>
<keyword evidence="1" id="KW-0472">Membrane</keyword>
<keyword evidence="3" id="KW-1185">Reference proteome</keyword>
<reference evidence="3" key="1">
    <citation type="journal article" date="2019" name="Int. J. Syst. Evol. Microbiol.">
        <title>The Global Catalogue of Microorganisms (GCM) 10K type strain sequencing project: providing services to taxonomists for standard genome sequencing and annotation.</title>
        <authorList>
            <consortium name="The Broad Institute Genomics Platform"/>
            <consortium name="The Broad Institute Genome Sequencing Center for Infectious Disease"/>
            <person name="Wu L."/>
            <person name="Ma J."/>
        </authorList>
    </citation>
    <scope>NUCLEOTIDE SEQUENCE [LARGE SCALE GENOMIC DNA]</scope>
    <source>
        <strain evidence="3">KCTC 52366</strain>
    </source>
</reference>
<dbReference type="Proteomes" id="UP001595632">
    <property type="component" value="Unassembled WGS sequence"/>
</dbReference>
<gene>
    <name evidence="2" type="ORF">ACFOGP_04700</name>
</gene>
<keyword evidence="1" id="KW-1133">Transmembrane helix</keyword>
<feature type="transmembrane region" description="Helical" evidence="1">
    <location>
        <begin position="28"/>
        <end position="51"/>
    </location>
</feature>
<evidence type="ECO:0000313" key="2">
    <source>
        <dbReference type="EMBL" id="MFC3141994.1"/>
    </source>
</evidence>